<dbReference type="NCBIfam" id="TIGR00479">
    <property type="entry name" value="rumA"/>
    <property type="match status" value="1"/>
</dbReference>
<dbReference type="EC" id="2.1.1.190" evidence="7"/>
<feature type="binding site" evidence="4">
    <location>
        <position position="317"/>
    </location>
    <ligand>
        <name>S-adenosyl-L-methionine</name>
        <dbReference type="ChEBI" id="CHEBI:59789"/>
    </ligand>
</feature>
<dbReference type="PROSITE" id="PS01230">
    <property type="entry name" value="TRMA_1"/>
    <property type="match status" value="1"/>
</dbReference>
<evidence type="ECO:0000256" key="2">
    <source>
        <dbReference type="ARBA" id="ARBA00022679"/>
    </source>
</evidence>
<dbReference type="PROSITE" id="PS50926">
    <property type="entry name" value="TRAM"/>
    <property type="match status" value="1"/>
</dbReference>
<dbReference type="PROSITE" id="PS01231">
    <property type="entry name" value="TRMA_2"/>
    <property type="match status" value="1"/>
</dbReference>
<keyword evidence="2 4" id="KW-0808">Transferase</keyword>
<feature type="binding site" evidence="4">
    <location>
        <position position="338"/>
    </location>
    <ligand>
        <name>S-adenosyl-L-methionine</name>
        <dbReference type="ChEBI" id="CHEBI:59789"/>
    </ligand>
</feature>
<sequence>MIQGDKIRVTIADLNNEGEGVVRAGEERFVIFVPDALPGEEVEARIVSKKKNYGTAKVIRRISESPLRTPPNCGAFGRCGGCQLQHISYDAQLELKRRTVFDALTRIGEITNPNVLECVPSPQRWGCRNKASLPAQSLRGENLRAGFYRPRSHDIIPYSNCPVLLPKINQNLRELLAALREEGFCGVKEGGRPQPHELIRHIVVRQAQFGEDSLCAVVGRRPLAKKEENKLRSIAEKIAGFSGMVYNINEASGNFIWGSRTVSLFGEERMSEQLGRYKFTFEASSFFQVNSAQARNLYEYASELALAGGADRILELYSGVGSLTVFLAAGGAEVTAVESWQPAAKYIAVNAGRNGIKKIIPHTAQAEDIAGSLSGNRYGVVVVDPPRSGCDEKVLAAILKIAPERIVYVSCNPATLARDTKRLAEGGYALSLARPFDMFPQTGHVESVVLMSRVQK</sequence>
<gene>
    <name evidence="7" type="primary">rlmD</name>
    <name evidence="7" type="ORF">NE630_08020</name>
</gene>
<dbReference type="InterPro" id="IPR030391">
    <property type="entry name" value="MeTrfase_TrmA_CS"/>
</dbReference>
<dbReference type="PANTHER" id="PTHR11061">
    <property type="entry name" value="RNA M5U METHYLTRANSFERASE"/>
    <property type="match status" value="1"/>
</dbReference>
<feature type="binding site" evidence="4">
    <location>
        <position position="384"/>
    </location>
    <ligand>
        <name>S-adenosyl-L-methionine</name>
        <dbReference type="ChEBI" id="CHEBI:59789"/>
    </ligand>
</feature>
<dbReference type="AlphaFoldDB" id="A0AAW5K6M7"/>
<dbReference type="Gene3D" id="2.40.50.1070">
    <property type="match status" value="1"/>
</dbReference>
<dbReference type="InterPro" id="IPR012340">
    <property type="entry name" value="NA-bd_OB-fold"/>
</dbReference>
<dbReference type="SUPFAM" id="SSF50249">
    <property type="entry name" value="Nucleic acid-binding proteins"/>
    <property type="match status" value="1"/>
</dbReference>
<dbReference type="GO" id="GO:0070475">
    <property type="term" value="P:rRNA base methylation"/>
    <property type="evidence" value="ECO:0007669"/>
    <property type="project" value="TreeGrafter"/>
</dbReference>
<dbReference type="InterPro" id="IPR029063">
    <property type="entry name" value="SAM-dependent_MTases_sf"/>
</dbReference>
<feature type="binding site" evidence="4">
    <location>
        <position position="288"/>
    </location>
    <ligand>
        <name>S-adenosyl-L-methionine</name>
        <dbReference type="ChEBI" id="CHEBI:59789"/>
    </ligand>
</feature>
<proteinExistence type="inferred from homology"/>
<evidence type="ECO:0000256" key="1">
    <source>
        <dbReference type="ARBA" id="ARBA00022603"/>
    </source>
</evidence>
<feature type="active site" evidence="5">
    <location>
        <position position="411"/>
    </location>
</feature>
<dbReference type="Pfam" id="PF05958">
    <property type="entry name" value="tRNA_U5-meth_tr"/>
    <property type="match status" value="1"/>
</dbReference>
<dbReference type="InterPro" id="IPR030390">
    <property type="entry name" value="MeTrfase_TrmA_AS"/>
</dbReference>
<dbReference type="CDD" id="cd02440">
    <property type="entry name" value="AdoMet_MTases"/>
    <property type="match status" value="1"/>
</dbReference>
<comment type="similarity">
    <text evidence="4">Belongs to the class I-like SAM-binding methyltransferase superfamily. RNA M5U methyltransferase family.</text>
</comment>
<dbReference type="SUPFAM" id="SSF53335">
    <property type="entry name" value="S-adenosyl-L-methionine-dependent methyltransferases"/>
    <property type="match status" value="1"/>
</dbReference>
<dbReference type="Proteomes" id="UP001205919">
    <property type="component" value="Unassembled WGS sequence"/>
</dbReference>
<dbReference type="Gene3D" id="3.40.50.150">
    <property type="entry name" value="Vaccinia Virus protein VP39"/>
    <property type="match status" value="1"/>
</dbReference>
<evidence type="ECO:0000313" key="7">
    <source>
        <dbReference type="EMBL" id="MCQ4814373.1"/>
    </source>
</evidence>
<dbReference type="GO" id="GO:0070041">
    <property type="term" value="F:rRNA (uridine-C5-)-methyltransferase activity"/>
    <property type="evidence" value="ECO:0007669"/>
    <property type="project" value="TreeGrafter"/>
</dbReference>
<evidence type="ECO:0000256" key="5">
    <source>
        <dbReference type="PROSITE-ProRule" id="PRU10015"/>
    </source>
</evidence>
<feature type="domain" description="TRAM" evidence="6">
    <location>
        <begin position="1"/>
        <end position="60"/>
    </location>
</feature>
<organism evidence="7 8">
    <name type="scientific">Cloacibacillus evryensis</name>
    <dbReference type="NCBI Taxonomy" id="508460"/>
    <lineage>
        <taxon>Bacteria</taxon>
        <taxon>Thermotogati</taxon>
        <taxon>Synergistota</taxon>
        <taxon>Synergistia</taxon>
        <taxon>Synergistales</taxon>
        <taxon>Synergistaceae</taxon>
        <taxon>Cloacibacillus</taxon>
    </lineage>
</organism>
<protein>
    <submittedName>
        <fullName evidence="7">23S rRNA (Uracil(1939)-C(5))-methyltransferase RlmD</fullName>
        <ecNumber evidence="7">2.1.1.190</ecNumber>
    </submittedName>
</protein>
<dbReference type="InterPro" id="IPR010280">
    <property type="entry name" value="U5_MeTrfase_fam"/>
</dbReference>
<reference evidence="7 8" key="1">
    <citation type="submission" date="2022-06" db="EMBL/GenBank/DDBJ databases">
        <title>Isolation of gut microbiota from human fecal samples.</title>
        <authorList>
            <person name="Pamer E.G."/>
            <person name="Barat B."/>
            <person name="Waligurski E."/>
            <person name="Medina S."/>
            <person name="Paddock L."/>
            <person name="Mostad J."/>
        </authorList>
    </citation>
    <scope>NUCLEOTIDE SEQUENCE [LARGE SCALE GENOMIC DNA]</scope>
    <source>
        <strain evidence="7 8">DFI.9.90</strain>
    </source>
</reference>
<keyword evidence="1 4" id="KW-0489">Methyltransferase</keyword>
<name>A0AAW5K6M7_9BACT</name>
<dbReference type="EMBL" id="JANFYT010000014">
    <property type="protein sequence ID" value="MCQ4814373.1"/>
    <property type="molecule type" value="Genomic_DNA"/>
</dbReference>
<accession>A0AAW5K6M7</accession>
<dbReference type="Gene3D" id="2.40.50.140">
    <property type="entry name" value="Nucleic acid-binding proteins"/>
    <property type="match status" value="1"/>
</dbReference>
<dbReference type="PROSITE" id="PS51687">
    <property type="entry name" value="SAM_MT_RNA_M5U"/>
    <property type="match status" value="1"/>
</dbReference>
<dbReference type="Pfam" id="PF01938">
    <property type="entry name" value="TRAM"/>
    <property type="match status" value="1"/>
</dbReference>
<keyword evidence="3 4" id="KW-0949">S-adenosyl-L-methionine</keyword>
<evidence type="ECO:0000256" key="3">
    <source>
        <dbReference type="ARBA" id="ARBA00022691"/>
    </source>
</evidence>
<feature type="active site" description="Nucleophile" evidence="4">
    <location>
        <position position="411"/>
    </location>
</feature>
<evidence type="ECO:0000259" key="6">
    <source>
        <dbReference type="PROSITE" id="PS50926"/>
    </source>
</evidence>
<dbReference type="InterPro" id="IPR002792">
    <property type="entry name" value="TRAM_dom"/>
</dbReference>
<dbReference type="PANTHER" id="PTHR11061:SF30">
    <property type="entry name" value="TRNA (URACIL(54)-C(5))-METHYLTRANSFERASE"/>
    <property type="match status" value="1"/>
</dbReference>
<dbReference type="RefSeq" id="WP_039917953.1">
    <property type="nucleotide sequence ID" value="NZ_CABKQM010000008.1"/>
</dbReference>
<evidence type="ECO:0000256" key="4">
    <source>
        <dbReference type="PROSITE-ProRule" id="PRU01024"/>
    </source>
</evidence>
<keyword evidence="8" id="KW-1185">Reference proteome</keyword>
<dbReference type="FunFam" id="2.40.50.140:FF:000097">
    <property type="entry name" value="23S rRNA (uracil(1939)-C(5))-methyltransferase RlmD"/>
    <property type="match status" value="1"/>
</dbReference>
<comment type="caution">
    <text evidence="7">The sequence shown here is derived from an EMBL/GenBank/DDBJ whole genome shotgun (WGS) entry which is preliminary data.</text>
</comment>
<evidence type="ECO:0000313" key="8">
    <source>
        <dbReference type="Proteomes" id="UP001205919"/>
    </source>
</evidence>